<evidence type="ECO:0000259" key="3">
    <source>
        <dbReference type="Pfam" id="PF13439"/>
    </source>
</evidence>
<name>A0A7W7R9S9_KITKI</name>
<dbReference type="GO" id="GO:1901137">
    <property type="term" value="P:carbohydrate derivative biosynthetic process"/>
    <property type="evidence" value="ECO:0007669"/>
    <property type="project" value="UniProtKB-ARBA"/>
</dbReference>
<gene>
    <name evidence="4" type="ORF">FHR34_007094</name>
</gene>
<keyword evidence="1" id="KW-0328">Glycosyltransferase</keyword>
<evidence type="ECO:0000313" key="5">
    <source>
        <dbReference type="Proteomes" id="UP000540506"/>
    </source>
</evidence>
<accession>A0A7W7R9S9</accession>
<feature type="domain" description="Glycosyltransferase subfamily 4-like N-terminal" evidence="3">
    <location>
        <begin position="24"/>
        <end position="176"/>
    </location>
</feature>
<evidence type="ECO:0000313" key="4">
    <source>
        <dbReference type="EMBL" id="MBB4927999.1"/>
    </source>
</evidence>
<proteinExistence type="predicted"/>
<keyword evidence="2" id="KW-0808">Transferase</keyword>
<organism evidence="4 5">
    <name type="scientific">Kitasatospora kifunensis</name>
    <name type="common">Streptomyces kifunensis</name>
    <dbReference type="NCBI Taxonomy" id="58351"/>
    <lineage>
        <taxon>Bacteria</taxon>
        <taxon>Bacillati</taxon>
        <taxon>Actinomycetota</taxon>
        <taxon>Actinomycetes</taxon>
        <taxon>Kitasatosporales</taxon>
        <taxon>Streptomycetaceae</taxon>
        <taxon>Kitasatospora</taxon>
    </lineage>
</organism>
<dbReference type="EMBL" id="JACHJV010000002">
    <property type="protein sequence ID" value="MBB4927999.1"/>
    <property type="molecule type" value="Genomic_DNA"/>
</dbReference>
<sequence>MTVTPTSKGVLLVLVSWTPNAPAGIERATAALAVGLAQAGHRPAIATAAPQPPDIGLPGVTVERLRLTDVTFPCDDVTLRRAVTWQDTALSRQIAELITLHRVDTVLFTDALWGLGRLRGDFPGHVHRALAAHVRPATLDAGPALARATRVIVPSPTVADEIAGWGPRVMRVIPNALLADPAVTPPDPQHREGLRRAGPVRVLARLGPEKGVAELLEAAHGWDRPVEVALAEAGFEDATGSQADLLEHCRALAAGRRNITLRGALAWSEVLPWLAGAAAVIVPSHQETFGLVALEAMSVGTPVVAYRVGNLPALIEPTGHGQYLLVDHEAGPAALHKTAQTLLEDDILYGATTQAVYRRASDFASHRIAELFIEAVS</sequence>
<dbReference type="RefSeq" id="WP_184944855.1">
    <property type="nucleotide sequence ID" value="NZ_JACHJV010000002.1"/>
</dbReference>
<evidence type="ECO:0000256" key="1">
    <source>
        <dbReference type="ARBA" id="ARBA00022676"/>
    </source>
</evidence>
<keyword evidence="5" id="KW-1185">Reference proteome</keyword>
<dbReference type="Gene3D" id="3.40.50.2000">
    <property type="entry name" value="Glycogen Phosphorylase B"/>
    <property type="match status" value="2"/>
</dbReference>
<reference evidence="4 5" key="1">
    <citation type="submission" date="2020-08" db="EMBL/GenBank/DDBJ databases">
        <title>Sequencing the genomes of 1000 actinobacteria strains.</title>
        <authorList>
            <person name="Klenk H.-P."/>
        </authorList>
    </citation>
    <scope>NUCLEOTIDE SEQUENCE [LARGE SCALE GENOMIC DNA]</scope>
    <source>
        <strain evidence="4 5">DSM 41654</strain>
    </source>
</reference>
<dbReference type="Pfam" id="PF13692">
    <property type="entry name" value="Glyco_trans_1_4"/>
    <property type="match status" value="1"/>
</dbReference>
<dbReference type="InterPro" id="IPR050194">
    <property type="entry name" value="Glycosyltransferase_grp1"/>
</dbReference>
<keyword evidence="4" id="KW-0560">Oxidoreductase</keyword>
<comment type="caution">
    <text evidence="4">The sequence shown here is derived from an EMBL/GenBank/DDBJ whole genome shotgun (WGS) entry which is preliminary data.</text>
</comment>
<dbReference type="Pfam" id="PF13439">
    <property type="entry name" value="Glyco_transf_4"/>
    <property type="match status" value="1"/>
</dbReference>
<dbReference type="GO" id="GO:0044875">
    <property type="term" value="F:gamma-glutamyl hercynylcysteine sulfoxide synthase activity"/>
    <property type="evidence" value="ECO:0007669"/>
    <property type="project" value="UniProtKB-EC"/>
</dbReference>
<dbReference type="SUPFAM" id="SSF53756">
    <property type="entry name" value="UDP-Glycosyltransferase/glycogen phosphorylase"/>
    <property type="match status" value="1"/>
</dbReference>
<dbReference type="CDD" id="cd03801">
    <property type="entry name" value="GT4_PimA-like"/>
    <property type="match status" value="1"/>
</dbReference>
<protein>
    <submittedName>
        <fullName evidence="4">Iron(II)-dependent oxidoreductase</fullName>
        <ecNumber evidence="4">1.14.99.50</ecNumber>
    </submittedName>
</protein>
<evidence type="ECO:0000256" key="2">
    <source>
        <dbReference type="ARBA" id="ARBA00022679"/>
    </source>
</evidence>
<dbReference type="PANTHER" id="PTHR45947">
    <property type="entry name" value="SULFOQUINOVOSYL TRANSFERASE SQD2"/>
    <property type="match status" value="1"/>
</dbReference>
<dbReference type="AlphaFoldDB" id="A0A7W7R9S9"/>
<dbReference type="InterPro" id="IPR028098">
    <property type="entry name" value="Glyco_trans_4-like_N"/>
</dbReference>
<dbReference type="PANTHER" id="PTHR45947:SF3">
    <property type="entry name" value="SULFOQUINOVOSYL TRANSFERASE SQD2"/>
    <property type="match status" value="1"/>
</dbReference>
<dbReference type="GO" id="GO:0016757">
    <property type="term" value="F:glycosyltransferase activity"/>
    <property type="evidence" value="ECO:0007669"/>
    <property type="project" value="UniProtKB-KW"/>
</dbReference>
<dbReference type="EC" id="1.14.99.50" evidence="4"/>
<dbReference type="Proteomes" id="UP000540506">
    <property type="component" value="Unassembled WGS sequence"/>
</dbReference>